<protein>
    <submittedName>
        <fullName evidence="2">Uncharacterized protein</fullName>
    </submittedName>
</protein>
<dbReference type="EMBL" id="LCFP01000006">
    <property type="protein sequence ID" value="KKS97670.1"/>
    <property type="molecule type" value="Genomic_DNA"/>
</dbReference>
<evidence type="ECO:0000313" key="3">
    <source>
        <dbReference type="Proteomes" id="UP000034894"/>
    </source>
</evidence>
<dbReference type="AlphaFoldDB" id="A0A0G1DIL1"/>
<comment type="caution">
    <text evidence="2">The sequence shown here is derived from an EMBL/GenBank/DDBJ whole genome shotgun (WGS) entry which is preliminary data.</text>
</comment>
<dbReference type="Gene3D" id="1.50.10.10">
    <property type="match status" value="1"/>
</dbReference>
<dbReference type="STRING" id="1618443.UV73_C0006G0024"/>
<dbReference type="Proteomes" id="UP000034894">
    <property type="component" value="Unassembled WGS sequence"/>
</dbReference>
<feature type="region of interest" description="Disordered" evidence="1">
    <location>
        <begin position="1"/>
        <end position="23"/>
    </location>
</feature>
<gene>
    <name evidence="2" type="ORF">UV73_C0006G0024</name>
</gene>
<reference evidence="2 3" key="1">
    <citation type="journal article" date="2015" name="Nature">
        <title>rRNA introns, odd ribosomes, and small enigmatic genomes across a large radiation of phyla.</title>
        <authorList>
            <person name="Brown C.T."/>
            <person name="Hug L.A."/>
            <person name="Thomas B.C."/>
            <person name="Sharon I."/>
            <person name="Castelle C.J."/>
            <person name="Singh A."/>
            <person name="Wilkins M.J."/>
            <person name="Williams K.H."/>
            <person name="Banfield J.F."/>
        </authorList>
    </citation>
    <scope>NUCLEOTIDE SEQUENCE [LARGE SCALE GENOMIC DNA]</scope>
</reference>
<name>A0A0G1DIL1_9BACT</name>
<sequence>MPGEVPGPSGEEEQKVIGQEAGDTLPTKRRRFLKVVLGGTGAAGLSVLGYYLTKYGMQFFSDPQDTDYLEGTPVTRKTFPSAVRTSVPNDENTPPPPSSTSTPAATLNKTVTPTTFDEAMATPAVEVRELSQEQKDFFFGQFLADYDVFKERHTRIIFDGERQVYFNDDGDISMESQVFGELFAHFAQDDEAFHQLTKLDRNYIDERGLAPWLIYAKGGEDETVVTGVMMSMAWVRLQRPEPEYQEEGRKILEGIKEFSIDKQYLIPKPFHWEGFDGTANPASPSPLFLEDFAKVDPYWAEVAANTRGLMDKIGNQIEEGSLASFPTLVDMAEGKPAYDADLGEPHIDYDIAYTTLNQLMGLLYCEDEAARKNAREQLILLDRFYYGKIARQEDNGDTTYDIEGLKDGYLLNGEIDESETRYSRTAWTMAAAAASLTSEDSEYRKFMLDEVLPNLPTSYSFNQYIHTFTNLVLSGRMKD</sequence>
<organism evidence="2 3">
    <name type="scientific">Candidatus Gottesmanbacteria bacterium GW2011_GWA2_43_14</name>
    <dbReference type="NCBI Taxonomy" id="1618443"/>
    <lineage>
        <taxon>Bacteria</taxon>
        <taxon>Candidatus Gottesmaniibacteriota</taxon>
    </lineage>
</organism>
<accession>A0A0G1DIL1</accession>
<feature type="compositionally biased region" description="Polar residues" evidence="1">
    <location>
        <begin position="83"/>
        <end position="92"/>
    </location>
</feature>
<evidence type="ECO:0000313" key="2">
    <source>
        <dbReference type="EMBL" id="KKS97670.1"/>
    </source>
</evidence>
<feature type="region of interest" description="Disordered" evidence="1">
    <location>
        <begin position="79"/>
        <end position="107"/>
    </location>
</feature>
<proteinExistence type="predicted"/>
<dbReference type="InterPro" id="IPR008928">
    <property type="entry name" value="6-hairpin_glycosidase_sf"/>
</dbReference>
<dbReference type="InterPro" id="IPR012341">
    <property type="entry name" value="6hp_glycosidase-like_sf"/>
</dbReference>
<dbReference type="SUPFAM" id="SSF48208">
    <property type="entry name" value="Six-hairpin glycosidases"/>
    <property type="match status" value="1"/>
</dbReference>
<dbReference type="GO" id="GO:0005975">
    <property type="term" value="P:carbohydrate metabolic process"/>
    <property type="evidence" value="ECO:0007669"/>
    <property type="project" value="InterPro"/>
</dbReference>
<evidence type="ECO:0000256" key="1">
    <source>
        <dbReference type="SAM" id="MobiDB-lite"/>
    </source>
</evidence>